<evidence type="ECO:0000256" key="3">
    <source>
        <dbReference type="ARBA" id="ARBA00022801"/>
    </source>
</evidence>
<dbReference type="AlphaFoldDB" id="A0A7X5Y589"/>
<evidence type="ECO:0000259" key="7">
    <source>
        <dbReference type="Pfam" id="PF01343"/>
    </source>
</evidence>
<dbReference type="InterPro" id="IPR047272">
    <property type="entry name" value="S49_SppA_C"/>
</dbReference>
<dbReference type="PIRSF" id="PIRSF001217">
    <property type="entry name" value="Protease_4_SppA"/>
    <property type="match status" value="1"/>
</dbReference>
<organism evidence="8 9">
    <name type="scientific">Sphingomonas kaistensis</name>
    <dbReference type="NCBI Taxonomy" id="298708"/>
    <lineage>
        <taxon>Bacteria</taxon>
        <taxon>Pseudomonadati</taxon>
        <taxon>Pseudomonadota</taxon>
        <taxon>Alphaproteobacteria</taxon>
        <taxon>Sphingomonadales</taxon>
        <taxon>Sphingomonadaceae</taxon>
        <taxon>Sphingomonas</taxon>
    </lineage>
</organism>
<dbReference type="EMBL" id="JAATJC010000001">
    <property type="protein sequence ID" value="NJC05341.1"/>
    <property type="molecule type" value="Genomic_DNA"/>
</dbReference>
<evidence type="ECO:0000313" key="9">
    <source>
        <dbReference type="Proteomes" id="UP000558192"/>
    </source>
</evidence>
<comment type="caution">
    <text evidence="8">The sequence shown here is derived from an EMBL/GenBank/DDBJ whole genome shotgun (WGS) entry which is preliminary data.</text>
</comment>
<accession>A0A7X5Y589</accession>
<dbReference type="Proteomes" id="UP000558192">
    <property type="component" value="Unassembled WGS sequence"/>
</dbReference>
<dbReference type="InterPro" id="IPR029045">
    <property type="entry name" value="ClpP/crotonase-like_dom_sf"/>
</dbReference>
<feature type="domain" description="Peptidase S49" evidence="7">
    <location>
        <begin position="374"/>
        <end position="525"/>
    </location>
</feature>
<dbReference type="Pfam" id="PF01343">
    <property type="entry name" value="Peptidase_S49"/>
    <property type="match status" value="2"/>
</dbReference>
<feature type="active site" description="Proton donor/acceptor" evidence="5">
    <location>
        <position position="190"/>
    </location>
</feature>
<keyword evidence="9" id="KW-1185">Reference proteome</keyword>
<dbReference type="InterPro" id="IPR002142">
    <property type="entry name" value="Peptidase_S49"/>
</dbReference>
<keyword evidence="3 8" id="KW-0378">Hydrolase</keyword>
<dbReference type="GO" id="GO:0016020">
    <property type="term" value="C:membrane"/>
    <property type="evidence" value="ECO:0007669"/>
    <property type="project" value="InterPro"/>
</dbReference>
<dbReference type="InterPro" id="IPR004634">
    <property type="entry name" value="Pept_S49_pIV"/>
</dbReference>
<dbReference type="NCBIfam" id="TIGR00705">
    <property type="entry name" value="SppA_67K"/>
    <property type="match status" value="1"/>
</dbReference>
<keyword evidence="6" id="KW-0472">Membrane</keyword>
<dbReference type="GO" id="GO:0008236">
    <property type="term" value="F:serine-type peptidase activity"/>
    <property type="evidence" value="ECO:0007669"/>
    <property type="project" value="UniProtKB-KW"/>
</dbReference>
<dbReference type="EC" id="3.4.21.-" evidence="8"/>
<keyword evidence="2 8" id="KW-0645">Protease</keyword>
<dbReference type="Gene3D" id="3.90.226.10">
    <property type="entry name" value="2-enoyl-CoA Hydratase, Chain A, domain 1"/>
    <property type="match status" value="3"/>
</dbReference>
<keyword evidence="4" id="KW-0720">Serine protease</keyword>
<feature type="transmembrane region" description="Helical" evidence="6">
    <location>
        <begin position="7"/>
        <end position="34"/>
    </location>
</feature>
<dbReference type="GO" id="GO:0006465">
    <property type="term" value="P:signal peptide processing"/>
    <property type="evidence" value="ECO:0007669"/>
    <property type="project" value="InterPro"/>
</dbReference>
<comment type="similarity">
    <text evidence="1">Belongs to the peptidase S49 family.</text>
</comment>
<proteinExistence type="inferred from homology"/>
<evidence type="ECO:0000313" key="8">
    <source>
        <dbReference type="EMBL" id="NJC05341.1"/>
    </source>
</evidence>
<reference evidence="8 9" key="1">
    <citation type="submission" date="2020-03" db="EMBL/GenBank/DDBJ databases">
        <title>Genomic Encyclopedia of Type Strains, Phase IV (KMG-IV): sequencing the most valuable type-strain genomes for metagenomic binning, comparative biology and taxonomic classification.</title>
        <authorList>
            <person name="Goeker M."/>
        </authorList>
    </citation>
    <scope>NUCLEOTIDE SEQUENCE [LARGE SCALE GENOMIC DNA]</scope>
    <source>
        <strain evidence="8 9">DSM 16846</strain>
    </source>
</reference>
<evidence type="ECO:0000256" key="4">
    <source>
        <dbReference type="ARBA" id="ARBA00022825"/>
    </source>
</evidence>
<dbReference type="PANTHER" id="PTHR33209">
    <property type="entry name" value="PROTEASE 4"/>
    <property type="match status" value="1"/>
</dbReference>
<dbReference type="RefSeq" id="WP_168068048.1">
    <property type="nucleotide sequence ID" value="NZ_JAATJC010000001.1"/>
</dbReference>
<dbReference type="Gene3D" id="6.20.330.10">
    <property type="match status" value="1"/>
</dbReference>
<evidence type="ECO:0000256" key="6">
    <source>
        <dbReference type="SAM" id="Phobius"/>
    </source>
</evidence>
<sequence length="621" mass="64667">MRVAKAIWGLLVGIKDALVLLFMFLFFAGLYALLSARPTPTDSDGVLVMNLKAGVVEQPAEQDAFALAGGSAAASPLALRDVRAALLKAKDDSRVKAVALDLDGFSAGQTVVADMGEALDEVRRSGKPVLAYATGYGDRAYQLAAHASEVWVNPMGGVQLSGPGGNNLYFAGLLEKLGVTANVYKVGKFKSAVEPFTRSDMSPEARENAQALAGALFETWRDDIRKARPKANVDLALKQPVQLVQASGGDFAVASQRAGLVDKVADRRAFEARLAALGGADEKLAGGFKRIRLDRYIAAEVRSERGTGPIGVVTVAGNIVDGKAPVGTAGGDSIAEAIEKGLRDDKIKALVVRIDSPGGSALASERIRQALLAAREKKIPVVASMGNVAASGGYWVATAAQHIIAEPSTVTGSIGVFGILPSFQGSLEKLGIAADGVRTTPLSGEPDLLKGPSPEAGQLIQLGVESTYGKFLSIVGEARRKTPAQVDAIGQGRVWSGGQARQIGLIDQFGGMDEAVAKAAELARLDADNRGLTYLDRKGSWRSELAGLLRGDDDDASESDPFASLRANPDALAGAVLQEAELLLGGPTIQARCLACGPADVRPAATTPSTGWLARLLALLS</sequence>
<evidence type="ECO:0000256" key="1">
    <source>
        <dbReference type="ARBA" id="ARBA00008683"/>
    </source>
</evidence>
<evidence type="ECO:0000256" key="2">
    <source>
        <dbReference type="ARBA" id="ARBA00022670"/>
    </source>
</evidence>
<gene>
    <name evidence="8" type="ORF">GGQ97_001134</name>
</gene>
<keyword evidence="6" id="KW-1133">Transmembrane helix</keyword>
<dbReference type="SUPFAM" id="SSF52096">
    <property type="entry name" value="ClpP/crotonase"/>
    <property type="match status" value="2"/>
</dbReference>
<feature type="domain" description="Peptidase S49" evidence="7">
    <location>
        <begin position="123"/>
        <end position="268"/>
    </location>
</feature>
<dbReference type="CDD" id="cd07023">
    <property type="entry name" value="S49_Sppa_N_C"/>
    <property type="match status" value="1"/>
</dbReference>
<dbReference type="CDD" id="cd07018">
    <property type="entry name" value="S49_SppA_67K_type"/>
    <property type="match status" value="1"/>
</dbReference>
<evidence type="ECO:0000256" key="5">
    <source>
        <dbReference type="PIRSR" id="PIRSR001217-1"/>
    </source>
</evidence>
<keyword evidence="6" id="KW-0812">Transmembrane</keyword>
<dbReference type="PANTHER" id="PTHR33209:SF1">
    <property type="entry name" value="PEPTIDASE S49 DOMAIN-CONTAINING PROTEIN"/>
    <property type="match status" value="1"/>
</dbReference>
<protein>
    <submittedName>
        <fullName evidence="8">Protease-4</fullName>
        <ecNumber evidence="8">3.4.21.-</ecNumber>
    </submittedName>
</protein>
<feature type="active site" description="Nucleophile" evidence="5">
    <location>
        <position position="391"/>
    </location>
</feature>
<name>A0A7X5Y589_9SPHN</name>
<dbReference type="InterPro" id="IPR047217">
    <property type="entry name" value="S49_SppA_67K_type_N"/>
</dbReference>